<reference evidence="1 2" key="2">
    <citation type="submission" date="2014-09" db="EMBL/GenBank/DDBJ databases">
        <authorList>
            <consortium name="NBRP consortium"/>
            <person name="Sawabe T."/>
            <person name="Meirelles P."/>
            <person name="Nakanishi M."/>
            <person name="Sayaka M."/>
            <person name="Hattori M."/>
            <person name="Ohkuma M."/>
        </authorList>
    </citation>
    <scope>NUCLEOTIDE SEQUENCE [LARGE SCALE GENOMIC DNA]</scope>
    <source>
        <strain evidence="2">JCM19235</strain>
    </source>
</reference>
<protein>
    <submittedName>
        <fullName evidence="1">Uncharacterized protein</fullName>
    </submittedName>
</protein>
<dbReference type="EMBL" id="BBMR01000017">
    <property type="protein sequence ID" value="GAL23052.1"/>
    <property type="molecule type" value="Genomic_DNA"/>
</dbReference>
<reference evidence="1 2" key="1">
    <citation type="submission" date="2014-09" db="EMBL/GenBank/DDBJ databases">
        <title>Vibrio maritimus JCM 19235. (C45) whole genome shotgun sequence.</title>
        <authorList>
            <person name="Sawabe T."/>
            <person name="Meirelles P."/>
            <person name="Nakanishi M."/>
            <person name="Sayaka M."/>
            <person name="Hattori M."/>
            <person name="Ohkuma M."/>
        </authorList>
    </citation>
    <scope>NUCLEOTIDE SEQUENCE [LARGE SCALE GENOMIC DNA]</scope>
    <source>
        <strain evidence="2">JCM19235</strain>
    </source>
</reference>
<dbReference type="Proteomes" id="UP000029228">
    <property type="component" value="Unassembled WGS sequence"/>
</dbReference>
<evidence type="ECO:0000313" key="1">
    <source>
        <dbReference type="EMBL" id="GAL23052.1"/>
    </source>
</evidence>
<gene>
    <name evidence="1" type="ORF">JCM19235_1353</name>
</gene>
<accession>A0A090SUQ4</accession>
<comment type="caution">
    <text evidence="1">The sequence shown here is derived from an EMBL/GenBank/DDBJ whole genome shotgun (WGS) entry which is preliminary data.</text>
</comment>
<organism evidence="1 2">
    <name type="scientific">Vibrio maritimus</name>
    <dbReference type="NCBI Taxonomy" id="990268"/>
    <lineage>
        <taxon>Bacteria</taxon>
        <taxon>Pseudomonadati</taxon>
        <taxon>Pseudomonadota</taxon>
        <taxon>Gammaproteobacteria</taxon>
        <taxon>Vibrionales</taxon>
        <taxon>Vibrionaceae</taxon>
        <taxon>Vibrio</taxon>
    </lineage>
</organism>
<dbReference type="OrthoDB" id="9810236at2"/>
<name>A0A090SUQ4_9VIBR</name>
<dbReference type="STRING" id="990268.JCM19235_1353"/>
<sequence length="91" mass="10149">MTALTKKFVWGEVVKDHVIGDYVIREYIEKGTDTTAFHIYIKGEDMCCSFETLDSALIGAIAIKYDGANTQANTFFERAIDLTGVYSNEPS</sequence>
<evidence type="ECO:0000313" key="2">
    <source>
        <dbReference type="Proteomes" id="UP000029228"/>
    </source>
</evidence>
<dbReference type="AlphaFoldDB" id="A0A090SUQ4"/>
<proteinExistence type="predicted"/>
<keyword evidence="2" id="KW-1185">Reference proteome</keyword>